<evidence type="ECO:0000256" key="4">
    <source>
        <dbReference type="ARBA" id="ARBA00022839"/>
    </source>
</evidence>
<dbReference type="Pfam" id="PF02601">
    <property type="entry name" value="Exonuc_VII_L"/>
    <property type="match status" value="1"/>
</dbReference>
<comment type="subcellular location">
    <subcellularLocation>
        <location evidence="5 6">Cytoplasm</location>
    </subcellularLocation>
</comment>
<dbReference type="EMBL" id="JBBNPS010000001">
    <property type="protein sequence ID" value="MEQ3352715.1"/>
    <property type="molecule type" value="Genomic_DNA"/>
</dbReference>
<dbReference type="CDD" id="cd04489">
    <property type="entry name" value="ExoVII_LU_OBF"/>
    <property type="match status" value="1"/>
</dbReference>
<organism evidence="10 11">
    <name type="scientific">Aedoeadaptatus acetigenes</name>
    <dbReference type="NCBI Taxonomy" id="2981723"/>
    <lineage>
        <taxon>Bacteria</taxon>
        <taxon>Bacillati</taxon>
        <taxon>Bacillota</taxon>
        <taxon>Tissierellia</taxon>
        <taxon>Tissierellales</taxon>
        <taxon>Peptoniphilaceae</taxon>
        <taxon>Aedoeadaptatus</taxon>
    </lineage>
</organism>
<feature type="domain" description="Exonuclease VII large subunit C-terminal" evidence="8">
    <location>
        <begin position="122"/>
        <end position="431"/>
    </location>
</feature>
<evidence type="ECO:0000259" key="9">
    <source>
        <dbReference type="Pfam" id="PF13742"/>
    </source>
</evidence>
<keyword evidence="3 5" id="KW-0378">Hydrolase</keyword>
<sequence length="443" mass="49268">MNPISVSELLAYAKKVLKTDYMLNHVLIKGELSEIKTAASGHVYFTVKDDKARMDCIMYRDDAEASDMEFSVGMEVEMNGSVAIYAPSGRLQFVAKTMELTGEGALYKLFLKLKDLLSKEGLFDMEKKMPLPRMPKTVGVVTSTAGAALHDFLQVAANRNPAVSVIVSPTLVQGEGAGASIARAFKRLDARDDVDVILITRGGGSMEDLFCFNDETLIRTLAERRHPVVSAVGHEVDTTLCDYVADVRAATPTHGAEIIVSPREDILSASRARLRTMEHAIALNLQEARRRNDALGHRLHQAVSMEAILNKRLAQNAVKERMDFRMKETLNLHAQSLKSDVIRIKAVNLPARAEREMEQLAAFKMRMVRESSLAVKNAQRDLAELDNRMKAMGKERVKPRVRVRDRYIRSATDVDVGDVLNIDLIDGSVEARVLSIERNGHEL</sequence>
<comment type="function">
    <text evidence="5">Bidirectionally degrades single-stranded DNA into large acid-insoluble oligonucleotides, which are then degraded further into small acid-soluble oligonucleotides.</text>
</comment>
<comment type="catalytic activity">
    <reaction evidence="5 6">
        <text>Exonucleolytic cleavage in either 5'- to 3'- or 3'- to 5'-direction to yield nucleoside 5'-phosphates.</text>
        <dbReference type="EC" id="3.1.11.6"/>
    </reaction>
</comment>
<dbReference type="HAMAP" id="MF_00378">
    <property type="entry name" value="Exonuc_7_L"/>
    <property type="match status" value="1"/>
</dbReference>
<dbReference type="InterPro" id="IPR003753">
    <property type="entry name" value="Exonuc_VII_L"/>
</dbReference>
<dbReference type="PANTHER" id="PTHR30008:SF0">
    <property type="entry name" value="EXODEOXYRIBONUCLEASE 7 LARGE SUBUNIT"/>
    <property type="match status" value="1"/>
</dbReference>
<feature type="coiled-coil region" evidence="7">
    <location>
        <begin position="368"/>
        <end position="395"/>
    </location>
</feature>
<reference evidence="10 11" key="1">
    <citation type="submission" date="2024-04" db="EMBL/GenBank/DDBJ databases">
        <title>Human intestinal bacterial collection.</title>
        <authorList>
            <person name="Pauvert C."/>
            <person name="Hitch T.C.A."/>
            <person name="Clavel T."/>
        </authorList>
    </citation>
    <scope>NUCLEOTIDE SEQUENCE [LARGE SCALE GENOMIC DNA]</scope>
    <source>
        <strain evidence="10 11">CLA-SR-H026</strain>
    </source>
</reference>
<dbReference type="Proteomes" id="UP001481872">
    <property type="component" value="Unassembled WGS sequence"/>
</dbReference>
<comment type="similarity">
    <text evidence="5 6">Belongs to the XseA family.</text>
</comment>
<comment type="caution">
    <text evidence="10">The sequence shown here is derived from an EMBL/GenBank/DDBJ whole genome shotgun (WGS) entry which is preliminary data.</text>
</comment>
<accession>A0ABV1J3D7</accession>
<evidence type="ECO:0000313" key="10">
    <source>
        <dbReference type="EMBL" id="MEQ3352715.1"/>
    </source>
</evidence>
<name>A0ABV1J3D7_9FIRM</name>
<evidence type="ECO:0000259" key="8">
    <source>
        <dbReference type="Pfam" id="PF02601"/>
    </source>
</evidence>
<feature type="domain" description="OB-fold nucleic acid binding" evidence="9">
    <location>
        <begin position="4"/>
        <end position="99"/>
    </location>
</feature>
<dbReference type="RefSeq" id="WP_349053130.1">
    <property type="nucleotide sequence ID" value="NZ_JBBNPS010000001.1"/>
</dbReference>
<evidence type="ECO:0000256" key="6">
    <source>
        <dbReference type="RuleBase" id="RU004355"/>
    </source>
</evidence>
<proteinExistence type="inferred from homology"/>
<dbReference type="Pfam" id="PF13742">
    <property type="entry name" value="tRNA_anti_2"/>
    <property type="match status" value="1"/>
</dbReference>
<keyword evidence="2 5" id="KW-0540">Nuclease</keyword>
<protein>
    <recommendedName>
        <fullName evidence="5">Exodeoxyribonuclease 7 large subunit</fullName>
        <ecNumber evidence="5">3.1.11.6</ecNumber>
    </recommendedName>
    <alternativeName>
        <fullName evidence="5">Exodeoxyribonuclease VII large subunit</fullName>
        <shortName evidence="5">Exonuclease VII large subunit</shortName>
    </alternativeName>
</protein>
<evidence type="ECO:0000256" key="5">
    <source>
        <dbReference type="HAMAP-Rule" id="MF_00378"/>
    </source>
</evidence>
<keyword evidence="11" id="KW-1185">Reference proteome</keyword>
<comment type="subunit">
    <text evidence="5">Heterooligomer composed of large and small subunits.</text>
</comment>
<keyword evidence="7" id="KW-0175">Coiled coil</keyword>
<dbReference type="GO" id="GO:0008855">
    <property type="term" value="F:exodeoxyribonuclease VII activity"/>
    <property type="evidence" value="ECO:0007669"/>
    <property type="project" value="UniProtKB-EC"/>
</dbReference>
<evidence type="ECO:0000256" key="7">
    <source>
        <dbReference type="SAM" id="Coils"/>
    </source>
</evidence>
<keyword evidence="4 5" id="KW-0269">Exonuclease</keyword>
<dbReference type="InterPro" id="IPR025824">
    <property type="entry name" value="OB-fold_nuc-bd_dom"/>
</dbReference>
<dbReference type="PANTHER" id="PTHR30008">
    <property type="entry name" value="EXODEOXYRIBONUCLEASE 7 LARGE SUBUNIT"/>
    <property type="match status" value="1"/>
</dbReference>
<dbReference type="InterPro" id="IPR020579">
    <property type="entry name" value="Exonuc_VII_lsu_C"/>
</dbReference>
<dbReference type="NCBIfam" id="TIGR00237">
    <property type="entry name" value="xseA"/>
    <property type="match status" value="1"/>
</dbReference>
<dbReference type="EC" id="3.1.11.6" evidence="5"/>
<keyword evidence="1 5" id="KW-0963">Cytoplasm</keyword>
<gene>
    <name evidence="5 10" type="primary">xseA</name>
    <name evidence="10" type="ORF">AAA081_00150</name>
</gene>
<evidence type="ECO:0000313" key="11">
    <source>
        <dbReference type="Proteomes" id="UP001481872"/>
    </source>
</evidence>
<evidence type="ECO:0000256" key="3">
    <source>
        <dbReference type="ARBA" id="ARBA00022801"/>
    </source>
</evidence>
<evidence type="ECO:0000256" key="2">
    <source>
        <dbReference type="ARBA" id="ARBA00022722"/>
    </source>
</evidence>
<evidence type="ECO:0000256" key="1">
    <source>
        <dbReference type="ARBA" id="ARBA00022490"/>
    </source>
</evidence>